<sequence>MQAAAASAAFAADDTAVATPAAPVVTDNVEAVIVTGTRRSGLKAVDSASPIQVLDSGSLERTGQPDLIQALAQNLPSFTAQAFGGDTANLTLSARLRGLSPNDTLVLVNGKRRHTTANLAVLSGPFQGGAATDLNFIPVAAIDHIEVLQDGAAAQYGTDAIAGVINIILKKDSSGGSLTTTGGAYIDQGGKTGDVSFNQGFEPSANSYINITGEHKYHGHSDRSDIDPRVVSAANMASMPTLTKADGYPYANKISGDAAYHISLLSLNAGIDLGGVELYSLATYGKKTAQSYENYRLPNRLPKIYPNGFNPLEAMDEKDYAFTGGARGTAAGWNWDLSSTYGQDKADIGVVNSANIALYNDTGSTPTNFHAGAFTASQWTTSLDISNEYAVGWATPLSVAAGLEYRRDTYEIGAGDAASRYKEGSQSYPGFSLTDAGSHNRNNKSVYIDLAGSPIANLKLDVAARYENYSDFGSARVGKVTGRYDFTPEFALRGTVSNGFRAPTMAEQYYSATNVSPTQASVQLAPNSPAAALVGINGLKPEKSQNYSVGFVLHPIPKATLTVDAYSINIHDRIIGSGTVFGSGNAVNAPAVVAAIKANGNILDPTVTKTGISIFSNAANTKDQGIEAVFSYGSSFGDAGKVDWSAAANYNKVEVTKVNQAPSQLLPQKLLDQAAIASLEKSSPKVRVNLGALWKKGDWSVNLRESIYGPSSNYNSLDNVTYYETKIKTLATTDLEVSYRLTKALTASVGANNLFNKYPDKVNQAYIAAARAALNTAAVTQYPSFSPIGINGGYYYARLNYSY</sequence>
<evidence type="ECO:0000256" key="6">
    <source>
        <dbReference type="ARBA" id="ARBA00023077"/>
    </source>
</evidence>
<gene>
    <name evidence="14" type="ORF">GJ697_00475</name>
</gene>
<evidence type="ECO:0000259" key="13">
    <source>
        <dbReference type="Pfam" id="PF07715"/>
    </source>
</evidence>
<protein>
    <submittedName>
        <fullName evidence="14">TonB-dependent receptor</fullName>
    </submittedName>
</protein>
<dbReference type="Proteomes" id="UP000481037">
    <property type="component" value="Unassembled WGS sequence"/>
</dbReference>
<dbReference type="InterPro" id="IPR012910">
    <property type="entry name" value="Plug_dom"/>
</dbReference>
<dbReference type="InterPro" id="IPR039426">
    <property type="entry name" value="TonB-dep_rcpt-like"/>
</dbReference>
<evidence type="ECO:0000256" key="5">
    <source>
        <dbReference type="ARBA" id="ARBA00022692"/>
    </source>
</evidence>
<dbReference type="EMBL" id="WKJM01000001">
    <property type="protein sequence ID" value="MRX06303.1"/>
    <property type="molecule type" value="Genomic_DNA"/>
</dbReference>
<evidence type="ECO:0000259" key="12">
    <source>
        <dbReference type="Pfam" id="PF00593"/>
    </source>
</evidence>
<evidence type="ECO:0000313" key="15">
    <source>
        <dbReference type="Proteomes" id="UP000481037"/>
    </source>
</evidence>
<dbReference type="SUPFAM" id="SSF56935">
    <property type="entry name" value="Porins"/>
    <property type="match status" value="1"/>
</dbReference>
<dbReference type="CDD" id="cd01347">
    <property type="entry name" value="ligand_gated_channel"/>
    <property type="match status" value="1"/>
</dbReference>
<dbReference type="Pfam" id="PF07715">
    <property type="entry name" value="Plug"/>
    <property type="match status" value="1"/>
</dbReference>
<feature type="domain" description="TonB-dependent receptor-like beta-barrel" evidence="12">
    <location>
        <begin position="293"/>
        <end position="754"/>
    </location>
</feature>
<evidence type="ECO:0000256" key="10">
    <source>
        <dbReference type="PROSITE-ProRule" id="PRU01360"/>
    </source>
</evidence>
<dbReference type="Gene3D" id="2.170.130.10">
    <property type="entry name" value="TonB-dependent receptor, plug domain"/>
    <property type="match status" value="1"/>
</dbReference>
<proteinExistence type="inferred from homology"/>
<evidence type="ECO:0000256" key="8">
    <source>
        <dbReference type="ARBA" id="ARBA00023170"/>
    </source>
</evidence>
<evidence type="ECO:0000256" key="3">
    <source>
        <dbReference type="ARBA" id="ARBA00022448"/>
    </source>
</evidence>
<evidence type="ECO:0000256" key="1">
    <source>
        <dbReference type="ARBA" id="ARBA00004571"/>
    </source>
</evidence>
<dbReference type="PANTHER" id="PTHR47234:SF3">
    <property type="entry name" value="SECRETIN_TONB SHORT N-TERMINAL DOMAIN-CONTAINING PROTEIN"/>
    <property type="match status" value="1"/>
</dbReference>
<evidence type="ECO:0000256" key="11">
    <source>
        <dbReference type="RuleBase" id="RU003357"/>
    </source>
</evidence>
<comment type="subcellular location">
    <subcellularLocation>
        <location evidence="1 10">Cell outer membrane</location>
        <topology evidence="1 10">Multi-pass membrane protein</topology>
    </subcellularLocation>
</comment>
<keyword evidence="6 11" id="KW-0798">TonB box</keyword>
<dbReference type="InterPro" id="IPR037066">
    <property type="entry name" value="Plug_dom_sf"/>
</dbReference>
<comment type="caution">
    <text evidence="14">The sequence shown here is derived from an EMBL/GenBank/DDBJ whole genome shotgun (WGS) entry which is preliminary data.</text>
</comment>
<dbReference type="Pfam" id="PF00593">
    <property type="entry name" value="TonB_dep_Rec_b-barrel"/>
    <property type="match status" value="1"/>
</dbReference>
<comment type="similarity">
    <text evidence="2 10 11">Belongs to the TonB-dependent receptor family.</text>
</comment>
<evidence type="ECO:0000256" key="4">
    <source>
        <dbReference type="ARBA" id="ARBA00022452"/>
    </source>
</evidence>
<keyword evidence="9 10" id="KW-0998">Cell outer membrane</keyword>
<dbReference type="Gene3D" id="2.40.170.20">
    <property type="entry name" value="TonB-dependent receptor, beta-barrel domain"/>
    <property type="match status" value="1"/>
</dbReference>
<dbReference type="InterPro" id="IPR000531">
    <property type="entry name" value="Beta-barrel_TonB"/>
</dbReference>
<keyword evidence="15" id="KW-1185">Reference proteome</keyword>
<evidence type="ECO:0000256" key="7">
    <source>
        <dbReference type="ARBA" id="ARBA00023136"/>
    </source>
</evidence>
<evidence type="ECO:0000256" key="9">
    <source>
        <dbReference type="ARBA" id="ARBA00023237"/>
    </source>
</evidence>
<organism evidence="14 15">
    <name type="scientific">Duganella alba</name>
    <dbReference type="NCBI Taxonomy" id="2666081"/>
    <lineage>
        <taxon>Bacteria</taxon>
        <taxon>Pseudomonadati</taxon>
        <taxon>Pseudomonadota</taxon>
        <taxon>Betaproteobacteria</taxon>
        <taxon>Burkholderiales</taxon>
        <taxon>Oxalobacteraceae</taxon>
        <taxon>Telluria group</taxon>
        <taxon>Duganella</taxon>
    </lineage>
</organism>
<feature type="domain" description="TonB-dependent receptor plug" evidence="13">
    <location>
        <begin position="45"/>
        <end position="164"/>
    </location>
</feature>
<accession>A0A6L5Q906</accession>
<dbReference type="AlphaFoldDB" id="A0A6L5Q906"/>
<evidence type="ECO:0000313" key="14">
    <source>
        <dbReference type="EMBL" id="MRX06303.1"/>
    </source>
</evidence>
<keyword evidence="8 14" id="KW-0675">Receptor</keyword>
<evidence type="ECO:0000256" key="2">
    <source>
        <dbReference type="ARBA" id="ARBA00009810"/>
    </source>
</evidence>
<keyword evidence="5 10" id="KW-0812">Transmembrane</keyword>
<dbReference type="GO" id="GO:0009279">
    <property type="term" value="C:cell outer membrane"/>
    <property type="evidence" value="ECO:0007669"/>
    <property type="project" value="UniProtKB-SubCell"/>
</dbReference>
<dbReference type="PANTHER" id="PTHR47234">
    <property type="match status" value="1"/>
</dbReference>
<dbReference type="InterPro" id="IPR036942">
    <property type="entry name" value="Beta-barrel_TonB_sf"/>
</dbReference>
<keyword evidence="3 10" id="KW-0813">Transport</keyword>
<reference evidence="14 15" key="1">
    <citation type="submission" date="2019-11" db="EMBL/GenBank/DDBJ databases">
        <title>Novel species isolated from a subtropical stream in China.</title>
        <authorList>
            <person name="Lu H."/>
        </authorList>
    </citation>
    <scope>NUCLEOTIDE SEQUENCE [LARGE SCALE GENOMIC DNA]</scope>
    <source>
        <strain evidence="14 15">FT25W</strain>
    </source>
</reference>
<keyword evidence="7 10" id="KW-0472">Membrane</keyword>
<dbReference type="PROSITE" id="PS52016">
    <property type="entry name" value="TONB_DEPENDENT_REC_3"/>
    <property type="match status" value="1"/>
</dbReference>
<keyword evidence="4 10" id="KW-1134">Transmembrane beta strand</keyword>
<name>A0A6L5Q906_9BURK</name>